<evidence type="ECO:0000256" key="2">
    <source>
        <dbReference type="ARBA" id="ARBA00022475"/>
    </source>
</evidence>
<keyword evidence="3 6" id="KW-0812">Transmembrane</keyword>
<organism evidence="8 9">
    <name type="scientific">Croceivirga radicis</name>
    <dbReference type="NCBI Taxonomy" id="1929488"/>
    <lineage>
        <taxon>Bacteria</taxon>
        <taxon>Pseudomonadati</taxon>
        <taxon>Bacteroidota</taxon>
        <taxon>Flavobacteriia</taxon>
        <taxon>Flavobacteriales</taxon>
        <taxon>Flavobacteriaceae</taxon>
        <taxon>Croceivirga</taxon>
    </lineage>
</organism>
<dbReference type="OrthoDB" id="1123412at2"/>
<keyword evidence="9" id="KW-1185">Reference proteome</keyword>
<evidence type="ECO:0000313" key="9">
    <source>
        <dbReference type="Proteomes" id="UP000191680"/>
    </source>
</evidence>
<dbReference type="GO" id="GO:0005886">
    <property type="term" value="C:plasma membrane"/>
    <property type="evidence" value="ECO:0007669"/>
    <property type="project" value="UniProtKB-SubCell"/>
</dbReference>
<evidence type="ECO:0000313" key="8">
    <source>
        <dbReference type="EMBL" id="OQD41854.1"/>
    </source>
</evidence>
<evidence type="ECO:0000256" key="4">
    <source>
        <dbReference type="ARBA" id="ARBA00022989"/>
    </source>
</evidence>
<feature type="domain" description="Cardiolipin synthase N-terminal" evidence="7">
    <location>
        <begin position="27"/>
        <end position="67"/>
    </location>
</feature>
<dbReference type="AlphaFoldDB" id="A0A1V6LNT5"/>
<keyword evidence="5 6" id="KW-0472">Membrane</keyword>
<comment type="subcellular location">
    <subcellularLocation>
        <location evidence="1">Cell membrane</location>
        <topology evidence="1">Multi-pass membrane protein</topology>
    </subcellularLocation>
</comment>
<dbReference type="InterPro" id="IPR027379">
    <property type="entry name" value="CLS_N"/>
</dbReference>
<evidence type="ECO:0000256" key="1">
    <source>
        <dbReference type="ARBA" id="ARBA00004651"/>
    </source>
</evidence>
<accession>A0A1V6LNT5</accession>
<comment type="caution">
    <text evidence="8">The sequence shown here is derived from an EMBL/GenBank/DDBJ whole genome shotgun (WGS) entry which is preliminary data.</text>
</comment>
<keyword evidence="4 6" id="KW-1133">Transmembrane helix</keyword>
<protein>
    <recommendedName>
        <fullName evidence="7">Cardiolipin synthase N-terminal domain-containing protein</fullName>
    </recommendedName>
</protein>
<sequence length="75" mass="8529">MLSTNFLGMIGPWQIILILICLLGIIPTLIALIDILRNKFEGNNKLIWTLVVLFFNLLGAVLYFTIGKKQKIKLQ</sequence>
<proteinExistence type="predicted"/>
<dbReference type="Pfam" id="PF13396">
    <property type="entry name" value="PLDc_N"/>
    <property type="match status" value="1"/>
</dbReference>
<keyword evidence="2" id="KW-1003">Cell membrane</keyword>
<evidence type="ECO:0000256" key="5">
    <source>
        <dbReference type="ARBA" id="ARBA00023136"/>
    </source>
</evidence>
<dbReference type="Proteomes" id="UP000191680">
    <property type="component" value="Unassembled WGS sequence"/>
</dbReference>
<evidence type="ECO:0000259" key="7">
    <source>
        <dbReference type="Pfam" id="PF13396"/>
    </source>
</evidence>
<gene>
    <name evidence="8" type="ORF">BUL40_13435</name>
</gene>
<name>A0A1V6LNT5_9FLAO</name>
<reference evidence="8 9" key="1">
    <citation type="submission" date="2016-12" db="EMBL/GenBank/DDBJ databases">
        <authorList>
            <person name="Song W.-J."/>
            <person name="Kurnit D.M."/>
        </authorList>
    </citation>
    <scope>NUCLEOTIDE SEQUENCE [LARGE SCALE GENOMIC DNA]</scope>
    <source>
        <strain evidence="8 9">HSG9</strain>
    </source>
</reference>
<dbReference type="EMBL" id="MTBC01000010">
    <property type="protein sequence ID" value="OQD41854.1"/>
    <property type="molecule type" value="Genomic_DNA"/>
</dbReference>
<feature type="transmembrane region" description="Helical" evidence="6">
    <location>
        <begin position="45"/>
        <end position="66"/>
    </location>
</feature>
<feature type="transmembrane region" description="Helical" evidence="6">
    <location>
        <begin position="12"/>
        <end position="33"/>
    </location>
</feature>
<evidence type="ECO:0000256" key="6">
    <source>
        <dbReference type="SAM" id="Phobius"/>
    </source>
</evidence>
<evidence type="ECO:0000256" key="3">
    <source>
        <dbReference type="ARBA" id="ARBA00022692"/>
    </source>
</evidence>